<proteinExistence type="predicted"/>
<evidence type="ECO:0000259" key="1">
    <source>
        <dbReference type="Pfam" id="PF07179"/>
    </source>
</evidence>
<sequence>MNQFEGAEIPVSAFAGDQGECPPTVAVALAAFGSGDLGHREMANALVGTRVLLPTQAVLDEAQDVGGHEVEKESHIATAIFRADAGWSGLVVFTSVEHATMWNPDARLIPVTADQAAQTALEESCEALILDFAGPQRVVLAGAPLRALAQSRQAVPVWSDHDVATEIEREARVRGVTVRVGKPESDMECDAIVWLSAGADRADAEGVVAQLAGALEGNPVLRDRLDLGLAFALAEPIS</sequence>
<name>A0A6J6IG61_9ZZZZ</name>
<gene>
    <name evidence="2" type="ORF">UFOPK1939_00610</name>
</gene>
<dbReference type="Pfam" id="PF07179">
    <property type="entry name" value="SseB"/>
    <property type="match status" value="1"/>
</dbReference>
<dbReference type="InterPro" id="IPR009839">
    <property type="entry name" value="SseB_N"/>
</dbReference>
<organism evidence="2">
    <name type="scientific">freshwater metagenome</name>
    <dbReference type="NCBI Taxonomy" id="449393"/>
    <lineage>
        <taxon>unclassified sequences</taxon>
        <taxon>metagenomes</taxon>
        <taxon>ecological metagenomes</taxon>
    </lineage>
</organism>
<evidence type="ECO:0000313" key="2">
    <source>
        <dbReference type="EMBL" id="CAB4621768.1"/>
    </source>
</evidence>
<dbReference type="EMBL" id="CAEZVF010000076">
    <property type="protein sequence ID" value="CAB4621768.1"/>
    <property type="molecule type" value="Genomic_DNA"/>
</dbReference>
<accession>A0A6J6IG61</accession>
<protein>
    <submittedName>
        <fullName evidence="2">Unannotated protein</fullName>
    </submittedName>
</protein>
<dbReference type="AlphaFoldDB" id="A0A6J6IG61"/>
<reference evidence="2" key="1">
    <citation type="submission" date="2020-05" db="EMBL/GenBank/DDBJ databases">
        <authorList>
            <person name="Chiriac C."/>
            <person name="Salcher M."/>
            <person name="Ghai R."/>
            <person name="Kavagutti S V."/>
        </authorList>
    </citation>
    <scope>NUCLEOTIDE SEQUENCE</scope>
</reference>
<feature type="domain" description="SseB protein N-terminal" evidence="1">
    <location>
        <begin position="28"/>
        <end position="146"/>
    </location>
</feature>